<dbReference type="Proteomes" id="UP000827092">
    <property type="component" value="Unassembled WGS sequence"/>
</dbReference>
<dbReference type="EMBL" id="JAFNEN010000134">
    <property type="protein sequence ID" value="KAG8192861.1"/>
    <property type="molecule type" value="Genomic_DNA"/>
</dbReference>
<sequence length="81" mass="9235">MASLSGYNKCEHCIYPSDGSQKTLSFQVCGCRFCECSAFEVATMYHKETTTVFEVGSGDRDRTDLARYNKKIRRTSMMDQI</sequence>
<proteinExistence type="predicted"/>
<reference evidence="1 2" key="1">
    <citation type="journal article" date="2022" name="Nat. Ecol. Evol.">
        <title>A masculinizing supergene underlies an exaggerated male reproductive morph in a spider.</title>
        <authorList>
            <person name="Hendrickx F."/>
            <person name="De Corte Z."/>
            <person name="Sonet G."/>
            <person name="Van Belleghem S.M."/>
            <person name="Kostlbacher S."/>
            <person name="Vangestel C."/>
        </authorList>
    </citation>
    <scope>NUCLEOTIDE SEQUENCE [LARGE SCALE GENOMIC DNA]</scope>
    <source>
        <strain evidence="1">W744_W776</strain>
    </source>
</reference>
<evidence type="ECO:0000313" key="1">
    <source>
        <dbReference type="EMBL" id="KAG8192861.1"/>
    </source>
</evidence>
<evidence type="ECO:0000313" key="2">
    <source>
        <dbReference type="Proteomes" id="UP000827092"/>
    </source>
</evidence>
<dbReference type="AlphaFoldDB" id="A0AAV6V9A1"/>
<organism evidence="1 2">
    <name type="scientific">Oedothorax gibbosus</name>
    <dbReference type="NCBI Taxonomy" id="931172"/>
    <lineage>
        <taxon>Eukaryota</taxon>
        <taxon>Metazoa</taxon>
        <taxon>Ecdysozoa</taxon>
        <taxon>Arthropoda</taxon>
        <taxon>Chelicerata</taxon>
        <taxon>Arachnida</taxon>
        <taxon>Araneae</taxon>
        <taxon>Araneomorphae</taxon>
        <taxon>Entelegynae</taxon>
        <taxon>Araneoidea</taxon>
        <taxon>Linyphiidae</taxon>
        <taxon>Erigoninae</taxon>
        <taxon>Oedothorax</taxon>
    </lineage>
</organism>
<protein>
    <submittedName>
        <fullName evidence="1">Uncharacterized protein</fullName>
    </submittedName>
</protein>
<keyword evidence="2" id="KW-1185">Reference proteome</keyword>
<comment type="caution">
    <text evidence="1">The sequence shown here is derived from an EMBL/GenBank/DDBJ whole genome shotgun (WGS) entry which is preliminary data.</text>
</comment>
<accession>A0AAV6V9A1</accession>
<name>A0AAV6V9A1_9ARAC</name>
<gene>
    <name evidence="1" type="ORF">JTE90_014637</name>
</gene>